<evidence type="ECO:0000313" key="5">
    <source>
        <dbReference type="Proteomes" id="UP000608754"/>
    </source>
</evidence>
<gene>
    <name evidence="4" type="ORF">IM532_06140</name>
</gene>
<accession>A0A8J7FVE5</accession>
<comment type="caution">
    <text evidence="4">The sequence shown here is derived from an EMBL/GenBank/DDBJ whole genome shotgun (WGS) entry which is preliminary data.</text>
</comment>
<evidence type="ECO:0000313" key="4">
    <source>
        <dbReference type="EMBL" id="MBF0597026.1"/>
    </source>
</evidence>
<organism evidence="4 5">
    <name type="scientific">Faecalibacter rhinopitheci</name>
    <dbReference type="NCBI Taxonomy" id="2779678"/>
    <lineage>
        <taxon>Bacteria</taxon>
        <taxon>Pseudomonadati</taxon>
        <taxon>Bacteroidota</taxon>
        <taxon>Flavobacteriia</taxon>
        <taxon>Flavobacteriales</taxon>
        <taxon>Weeksellaceae</taxon>
        <taxon>Faecalibacter</taxon>
    </lineage>
</organism>
<proteinExistence type="predicted"/>
<feature type="chain" id="PRO_5035163117" evidence="2">
    <location>
        <begin position="21"/>
        <end position="296"/>
    </location>
</feature>
<keyword evidence="5" id="KW-1185">Reference proteome</keyword>
<dbReference type="NCBIfam" id="TIGR04183">
    <property type="entry name" value="Por_Secre_tail"/>
    <property type="match status" value="1"/>
</dbReference>
<evidence type="ECO:0000256" key="2">
    <source>
        <dbReference type="SAM" id="SignalP"/>
    </source>
</evidence>
<evidence type="ECO:0000259" key="3">
    <source>
        <dbReference type="Pfam" id="PF18962"/>
    </source>
</evidence>
<dbReference type="RefSeq" id="WP_194182574.1">
    <property type="nucleotide sequence ID" value="NZ_JADGIK010000003.1"/>
</dbReference>
<dbReference type="SUPFAM" id="SSF49899">
    <property type="entry name" value="Concanavalin A-like lectins/glucanases"/>
    <property type="match status" value="1"/>
</dbReference>
<dbReference type="GO" id="GO:0005975">
    <property type="term" value="P:carbohydrate metabolic process"/>
    <property type="evidence" value="ECO:0007669"/>
    <property type="project" value="UniProtKB-ARBA"/>
</dbReference>
<feature type="signal peptide" evidence="2">
    <location>
        <begin position="1"/>
        <end position="20"/>
    </location>
</feature>
<evidence type="ECO:0000256" key="1">
    <source>
        <dbReference type="ARBA" id="ARBA00022729"/>
    </source>
</evidence>
<reference evidence="4" key="1">
    <citation type="submission" date="2020-10" db="EMBL/GenBank/DDBJ databases">
        <authorList>
            <person name="Lu T."/>
            <person name="Wang Q."/>
            <person name="Han X."/>
        </authorList>
    </citation>
    <scope>NUCLEOTIDE SEQUENCE</scope>
    <source>
        <strain evidence="4">WQ 117</strain>
    </source>
</reference>
<feature type="domain" description="Secretion system C-terminal sorting" evidence="3">
    <location>
        <begin position="229"/>
        <end position="294"/>
    </location>
</feature>
<sequence>MRKKLFTLSLFALIFNQVSAQEKNISFEETEGYSTGYLVGQNTWESYGYITEGYANVSNNKYSDGNLSAQLIADPANEGNWGGIVYKLPEAKKFIISADVNMEELYGSDHDLLSIYDNTNGEYEYISGFYFDFLGDIIIGDETTSQSSGNWEPNTWYNLKADYDFNTRKIDLYLNNNHIRTVAIPSQIQKVTEVDFEFDNYSGFNVDNIKIVNLDHLSNNEVSINTISIYPNPTSDWLKVNSITNIKSLEIIDFNGNSILRKENTTEMNVKELSNGIYFIKVHTDKDSNTYKFIKR</sequence>
<dbReference type="InterPro" id="IPR026444">
    <property type="entry name" value="Secre_tail"/>
</dbReference>
<dbReference type="GO" id="GO:0004553">
    <property type="term" value="F:hydrolase activity, hydrolyzing O-glycosyl compounds"/>
    <property type="evidence" value="ECO:0007669"/>
    <property type="project" value="UniProtKB-ARBA"/>
</dbReference>
<keyword evidence="1 2" id="KW-0732">Signal</keyword>
<dbReference type="Proteomes" id="UP000608754">
    <property type="component" value="Unassembled WGS sequence"/>
</dbReference>
<protein>
    <submittedName>
        <fullName evidence="4">T9SS type A sorting domain-containing protein</fullName>
    </submittedName>
</protein>
<dbReference type="Pfam" id="PF18962">
    <property type="entry name" value="Por_Secre_tail"/>
    <property type="match status" value="1"/>
</dbReference>
<dbReference type="EMBL" id="JADGIK010000003">
    <property type="protein sequence ID" value="MBF0597026.1"/>
    <property type="molecule type" value="Genomic_DNA"/>
</dbReference>
<dbReference type="AlphaFoldDB" id="A0A8J7FVE5"/>
<name>A0A8J7FVE5_9FLAO</name>
<dbReference type="InterPro" id="IPR013320">
    <property type="entry name" value="ConA-like_dom_sf"/>
</dbReference>